<dbReference type="InterPro" id="IPR002921">
    <property type="entry name" value="Fungal_lipase-type"/>
</dbReference>
<dbReference type="Gene3D" id="3.40.50.1820">
    <property type="entry name" value="alpha/beta hydrolase"/>
    <property type="match status" value="1"/>
</dbReference>
<evidence type="ECO:0000259" key="2">
    <source>
        <dbReference type="Pfam" id="PF01764"/>
    </source>
</evidence>
<gene>
    <name evidence="3" type="ORF">CI238_11681</name>
</gene>
<dbReference type="GO" id="GO:0006629">
    <property type="term" value="P:lipid metabolic process"/>
    <property type="evidence" value="ECO:0007669"/>
    <property type="project" value="InterPro"/>
</dbReference>
<feature type="domain" description="Fungal lipase-type" evidence="2">
    <location>
        <begin position="382"/>
        <end position="531"/>
    </location>
</feature>
<dbReference type="Pfam" id="PF01764">
    <property type="entry name" value="Lipase_3"/>
    <property type="match status" value="1"/>
</dbReference>
<dbReference type="SUPFAM" id="SSF53474">
    <property type="entry name" value="alpha/beta-Hydrolases"/>
    <property type="match status" value="1"/>
</dbReference>
<feature type="region of interest" description="Disordered" evidence="1">
    <location>
        <begin position="1"/>
        <end position="109"/>
    </location>
</feature>
<feature type="compositionally biased region" description="Basic and acidic residues" evidence="1">
    <location>
        <begin position="592"/>
        <end position="615"/>
    </location>
</feature>
<name>A0A167DU44_COLIC</name>
<dbReference type="InterPro" id="IPR029058">
    <property type="entry name" value="AB_hydrolase_fold"/>
</dbReference>
<feature type="region of interest" description="Disordered" evidence="1">
    <location>
        <begin position="546"/>
        <end position="629"/>
    </location>
</feature>
<dbReference type="EMBL" id="LFIW01000881">
    <property type="protein sequence ID" value="KZL84346.1"/>
    <property type="molecule type" value="Genomic_DNA"/>
</dbReference>
<feature type="non-terminal residue" evidence="3">
    <location>
        <position position="1"/>
    </location>
</feature>
<accession>A0A167DU44</accession>
<dbReference type="Proteomes" id="UP000076584">
    <property type="component" value="Unassembled WGS sequence"/>
</dbReference>
<evidence type="ECO:0000256" key="1">
    <source>
        <dbReference type="SAM" id="MobiDB-lite"/>
    </source>
</evidence>
<dbReference type="CDD" id="cd00519">
    <property type="entry name" value="Lipase_3"/>
    <property type="match status" value="1"/>
</dbReference>
<reference evidence="3 4" key="1">
    <citation type="submission" date="2015-06" db="EMBL/GenBank/DDBJ databases">
        <title>Survival trade-offs in plant roots during colonization by closely related pathogenic and mutualistic fungi.</title>
        <authorList>
            <person name="Hacquard S."/>
            <person name="Kracher B."/>
            <person name="Hiruma K."/>
            <person name="Weinman A."/>
            <person name="Muench P."/>
            <person name="Garrido Oter R."/>
            <person name="Ver Loren van Themaat E."/>
            <person name="Dallerey J.-F."/>
            <person name="Damm U."/>
            <person name="Henrissat B."/>
            <person name="Lespinet O."/>
            <person name="Thon M."/>
            <person name="Kemen E."/>
            <person name="McHardy A.C."/>
            <person name="Schulze-Lefert P."/>
            <person name="O'Connell R.J."/>
        </authorList>
    </citation>
    <scope>NUCLEOTIDE SEQUENCE [LARGE SCALE GENOMIC DNA]</scope>
    <source>
        <strain evidence="3 4">MAFF 238704</strain>
    </source>
</reference>
<dbReference type="PANTHER" id="PTHR46023">
    <property type="entry name" value="LIPASE CLASS 3 PROTEIN-LIKE"/>
    <property type="match status" value="1"/>
</dbReference>
<evidence type="ECO:0000313" key="3">
    <source>
        <dbReference type="EMBL" id="KZL84346.1"/>
    </source>
</evidence>
<keyword evidence="4" id="KW-1185">Reference proteome</keyword>
<dbReference type="PANTHER" id="PTHR46023:SF6">
    <property type="entry name" value="LIPASE CLASS 3 FAMILY PROTEIN"/>
    <property type="match status" value="1"/>
</dbReference>
<feature type="region of interest" description="Disordered" evidence="1">
    <location>
        <begin position="239"/>
        <end position="293"/>
    </location>
</feature>
<organism evidence="3 4">
    <name type="scientific">Colletotrichum incanum</name>
    <name type="common">Soybean anthracnose fungus</name>
    <dbReference type="NCBI Taxonomy" id="1573173"/>
    <lineage>
        <taxon>Eukaryota</taxon>
        <taxon>Fungi</taxon>
        <taxon>Dikarya</taxon>
        <taxon>Ascomycota</taxon>
        <taxon>Pezizomycotina</taxon>
        <taxon>Sordariomycetes</taxon>
        <taxon>Hypocreomycetidae</taxon>
        <taxon>Glomerellales</taxon>
        <taxon>Glomerellaceae</taxon>
        <taxon>Colletotrichum</taxon>
        <taxon>Colletotrichum spaethianum species complex</taxon>
    </lineage>
</organism>
<feature type="compositionally biased region" description="Low complexity" evidence="1">
    <location>
        <begin position="85"/>
        <end position="99"/>
    </location>
</feature>
<sequence length="705" mass="76122">LNAPAAMGFFDRRKVRKTAPEPLPVPVKPAPVNAPGHYHASPPPPPPPSRYATSTTQTPTYWQPQPQQQGQQGQYHQPPPPYYRPQPQAQHQIQQQRPQGWSQYPPRGQYPQPIVVNQHYYLHPPPSHLALPAPPAATAPAASHAGGGTNPYSSHGAVAGASATCPSGFDKFAGSMVTIAKDFTSPHFLEEPNFHPHATQLINSTAACVDQIAGCFNDVMTLIDRERLVGNEKALFSYQNGGAPSSPPLGPSGHGRRGGAGGGGGRAARSEKGGSGARRRTKEKESSSSKVQSTAVATSVVSGNYFAKVELYANSRLPLNLPPLRLYMPTWPLLCMAAQYAERVYDHPKGAERDTHVSADWKTGTKAMVIKSVPMDHMNTIVFAIRGSATFMDWAVNLNTAPASPAGFLDDPGNSCHAGFLTVAKKMIKPVAARLRQLLEEDPSRSSYSLLITGHSAGGAVASLLYSHMLATSRQAESELNILTGCFKRVHCVTFGTPPVSLLPLKRPDRPELRKSLFLTFVNEGDPVARADKAYVRSLLELFASPAPGSPKEKRQSGQTISALVVSGSQEREKKASAGSRLAAKASKMSLRPRESKTSLVHASKESRDSSERDRDRKRKPVWHLPPSTLSSPGRIVVLRSGDPRARIKDRKTVGERLDEGVVAQTVSDEELRGVVWGDPVCHVMRLYSGRIEILAVGAVTGKHG</sequence>
<evidence type="ECO:0000313" key="4">
    <source>
        <dbReference type="Proteomes" id="UP000076584"/>
    </source>
</evidence>
<dbReference type="STRING" id="1573173.A0A167DU44"/>
<feature type="compositionally biased region" description="Low complexity" evidence="1">
    <location>
        <begin position="50"/>
        <end position="76"/>
    </location>
</feature>
<proteinExistence type="predicted"/>
<dbReference type="AlphaFoldDB" id="A0A167DU44"/>
<comment type="caution">
    <text evidence="3">The sequence shown here is derived from an EMBL/GenBank/DDBJ whole genome shotgun (WGS) entry which is preliminary data.</text>
</comment>
<protein>
    <submittedName>
        <fullName evidence="3">Cell wall protein</fullName>
    </submittedName>
</protein>